<evidence type="ECO:0000313" key="1">
    <source>
        <dbReference type="EMBL" id="KAK8775915.1"/>
    </source>
</evidence>
<reference evidence="1 2" key="1">
    <citation type="journal article" date="2023" name="Arcadia Sci">
        <title>De novo assembly of a long-read Amblyomma americanum tick genome.</title>
        <authorList>
            <person name="Chou S."/>
            <person name="Poskanzer K.E."/>
            <person name="Rollins M."/>
            <person name="Thuy-Boun P.S."/>
        </authorList>
    </citation>
    <scope>NUCLEOTIDE SEQUENCE [LARGE SCALE GENOMIC DNA]</scope>
    <source>
        <strain evidence="1">F_SG_1</strain>
        <tissue evidence="1">Salivary glands</tissue>
    </source>
</reference>
<dbReference type="Proteomes" id="UP001321473">
    <property type="component" value="Unassembled WGS sequence"/>
</dbReference>
<sequence length="293" mass="33469">MQENDSRSGRKTIFGTVPRREEGYPAHQVFNGADTSRISPADRRRSVHEALARVRDTLFEALRDTPRAMAATSRAAIFESVFPAMPTSPTPSPPTAQPLSSLLRAHAGGDSHAIVNSILDPIAEEEEGIDARSEARRMIISEEMTTIFEHIESRWTKVCDQLRVDLNGRYNQFLEDCRTCLKTEQGGCERDQLRHEMAEARRELIADMKENFRTACEAFEDWRERYLQRELQASCTQLHQGDRFRVLSAVLRLEILDSLPELATRTRERAAALWKELLELWGPDVDALFNEEL</sequence>
<keyword evidence="2" id="KW-1185">Reference proteome</keyword>
<dbReference type="AlphaFoldDB" id="A0AAQ4EMC4"/>
<organism evidence="1 2">
    <name type="scientific">Amblyomma americanum</name>
    <name type="common">Lone star tick</name>
    <dbReference type="NCBI Taxonomy" id="6943"/>
    <lineage>
        <taxon>Eukaryota</taxon>
        <taxon>Metazoa</taxon>
        <taxon>Ecdysozoa</taxon>
        <taxon>Arthropoda</taxon>
        <taxon>Chelicerata</taxon>
        <taxon>Arachnida</taxon>
        <taxon>Acari</taxon>
        <taxon>Parasitiformes</taxon>
        <taxon>Ixodida</taxon>
        <taxon>Ixodoidea</taxon>
        <taxon>Ixodidae</taxon>
        <taxon>Amblyomminae</taxon>
        <taxon>Amblyomma</taxon>
    </lineage>
</organism>
<comment type="caution">
    <text evidence="1">The sequence shown here is derived from an EMBL/GenBank/DDBJ whole genome shotgun (WGS) entry which is preliminary data.</text>
</comment>
<protein>
    <submittedName>
        <fullName evidence="1">Uncharacterized protein</fullName>
    </submittedName>
</protein>
<dbReference type="EMBL" id="JARKHS020013545">
    <property type="protein sequence ID" value="KAK8775915.1"/>
    <property type="molecule type" value="Genomic_DNA"/>
</dbReference>
<name>A0AAQ4EMC4_AMBAM</name>
<evidence type="ECO:0000313" key="2">
    <source>
        <dbReference type="Proteomes" id="UP001321473"/>
    </source>
</evidence>
<accession>A0AAQ4EMC4</accession>
<proteinExistence type="predicted"/>
<gene>
    <name evidence="1" type="ORF">V5799_030739</name>
</gene>